<reference evidence="10 11" key="2">
    <citation type="journal article" date="2015" name="Eukaryot. Cell">
        <title>Asexual propagation of a virulent clone complex in a human and feline outbreak of sporotrichosis.</title>
        <authorList>
            <person name="Teixeira Mde M."/>
            <person name="Rodrigues A.M."/>
            <person name="Tsui C.K."/>
            <person name="de Almeida L.G."/>
            <person name="Van Diepeningen A.D."/>
            <person name="van den Ende B.G."/>
            <person name="Fernandes G.F."/>
            <person name="Kano R."/>
            <person name="Hamelin R.C."/>
            <person name="Lopes-Bezerra L.M."/>
            <person name="Vasconcelos A.T."/>
            <person name="de Hoog S."/>
            <person name="de Camargo Z.P."/>
            <person name="Felipe M.S."/>
        </authorList>
    </citation>
    <scope>NUCLEOTIDE SEQUENCE [LARGE SCALE GENOMIC DNA]</scope>
    <source>
        <strain evidence="10 11">1099-18</strain>
    </source>
</reference>
<dbReference type="InterPro" id="IPR004737">
    <property type="entry name" value="NO3_transporter_NarK/NarU-like"/>
</dbReference>
<dbReference type="GO" id="GO:0042128">
    <property type="term" value="P:nitrate assimilation"/>
    <property type="evidence" value="ECO:0007669"/>
    <property type="project" value="UniProtKB-UniRule"/>
</dbReference>
<sequence>MTPADVANSNMVALLATLIVRMVAGPLCDRFGPRYVYAGILFCGAIPTALAGLVKDSNGLIALRFFIGILGATFVPCQVWCTGFFDRNVVGTANALAGGWGNAGGGVAYFVMPAVFNSLVSSRGLTDHVAWRVAFIVPFILIVAVAVGMLLLCEDTPTGKWSERHLVIEGESGSPPPEPLIIEQVVKALNADGSLQKEEPSLADEKAKEASKLDSPVPEKEPSKLESAVPDPDSEIVTTALGEMVVNPTLREALSVIFSPQSLALAAPYACSFGGELVLDSNIGSYYYKNFPYLGQTGSGNWAAMFGLLNVLFRPAGGLIGDYIYGSTHSVWAKRLWVTFLGVVTGAFELAIGLSDPHSESTMFGLMAGLAFFLEAANGANFSVVPHVHPFANGIVSGLVGASGNFGGIIFAIVFRYHGTAYAKSIWIMGALTMAVNVALGWIKPVPKGQVGGR</sequence>
<keyword evidence="4 8" id="KW-0812">Transmembrane</keyword>
<dbReference type="Pfam" id="PF07690">
    <property type="entry name" value="MFS_1"/>
    <property type="match status" value="1"/>
</dbReference>
<keyword evidence="5 8" id="KW-1133">Transmembrane helix</keyword>
<reference evidence="10 11" key="1">
    <citation type="journal article" date="2014" name="BMC Genomics">
        <title>Comparative genomics of the major fungal agents of human and animal Sporotrichosis: Sporothrix schenckii and Sporothrix brasiliensis.</title>
        <authorList>
            <person name="Teixeira M.M."/>
            <person name="de Almeida L.G."/>
            <person name="Kubitschek-Barreira P."/>
            <person name="Alves F.L."/>
            <person name="Kioshima E.S."/>
            <person name="Abadio A.K."/>
            <person name="Fernandes L."/>
            <person name="Derengowski L.S."/>
            <person name="Ferreira K.S."/>
            <person name="Souza R.C."/>
            <person name="Ruiz J.C."/>
            <person name="de Andrade N.C."/>
            <person name="Paes H.C."/>
            <person name="Nicola A.M."/>
            <person name="Albuquerque P."/>
            <person name="Gerber A.L."/>
            <person name="Martins V.P."/>
            <person name="Peconick L.D."/>
            <person name="Neto A.V."/>
            <person name="Chaucanez C.B."/>
            <person name="Silva P.A."/>
            <person name="Cunha O.L."/>
            <person name="de Oliveira F.F."/>
            <person name="dos Santos T.C."/>
            <person name="Barros A.L."/>
            <person name="Soares M.A."/>
            <person name="de Oliveira L.M."/>
            <person name="Marini M.M."/>
            <person name="Villalobos-Duno H."/>
            <person name="Cunha M.M."/>
            <person name="de Hoog S."/>
            <person name="da Silveira J.F."/>
            <person name="Henrissat B."/>
            <person name="Nino-Vega G.A."/>
            <person name="Cisalpino P.S."/>
            <person name="Mora-Montes H.M."/>
            <person name="Almeida S.R."/>
            <person name="Stajich J.E."/>
            <person name="Lopes-Bezerra L.M."/>
            <person name="Vasconcelos A.T."/>
            <person name="Felipe M.S."/>
        </authorList>
    </citation>
    <scope>NUCLEOTIDE SEQUENCE [LARGE SCALE GENOMIC DNA]</scope>
    <source>
        <strain evidence="10 11">1099-18</strain>
    </source>
</reference>
<dbReference type="GO" id="GO:0015112">
    <property type="term" value="F:nitrate transmembrane transporter activity"/>
    <property type="evidence" value="ECO:0007669"/>
    <property type="project" value="UniProtKB-UniRule"/>
</dbReference>
<dbReference type="GeneID" id="27665373"/>
<evidence type="ECO:0000256" key="7">
    <source>
        <dbReference type="ARBA" id="ARBA00023136"/>
    </source>
</evidence>
<keyword evidence="8" id="KW-1003">Cell membrane</keyword>
<dbReference type="NCBIfam" id="TIGR00886">
    <property type="entry name" value="2A0108"/>
    <property type="match status" value="1"/>
</dbReference>
<dbReference type="InterPro" id="IPR044772">
    <property type="entry name" value="NO3_transporter"/>
</dbReference>
<protein>
    <recommendedName>
        <fullName evidence="8">Nitrate/nitrite transporter</fullName>
    </recommendedName>
</protein>
<feature type="transmembrane region" description="Helical" evidence="8">
    <location>
        <begin position="426"/>
        <end position="443"/>
    </location>
</feature>
<evidence type="ECO:0000256" key="9">
    <source>
        <dbReference type="SAM" id="MobiDB-lite"/>
    </source>
</evidence>
<evidence type="ECO:0000256" key="6">
    <source>
        <dbReference type="ARBA" id="ARBA00023063"/>
    </source>
</evidence>
<keyword evidence="6 8" id="KW-0534">Nitrate assimilation</keyword>
<evidence type="ECO:0000256" key="2">
    <source>
        <dbReference type="ARBA" id="ARBA00008432"/>
    </source>
</evidence>
<dbReference type="EMBL" id="AXCR01000010">
    <property type="protein sequence ID" value="KJR81879.1"/>
    <property type="molecule type" value="Genomic_DNA"/>
</dbReference>
<feature type="transmembrane region" description="Helical" evidence="8">
    <location>
        <begin position="366"/>
        <end position="385"/>
    </location>
</feature>
<evidence type="ECO:0000313" key="10">
    <source>
        <dbReference type="EMBL" id="KJR81879.1"/>
    </source>
</evidence>
<comment type="similarity">
    <text evidence="2 8">Belongs to the major facilitator superfamily. Nitrate/nitrite porter (TC 2.A.1.8) family.</text>
</comment>
<dbReference type="RefSeq" id="XP_016584555.1">
    <property type="nucleotide sequence ID" value="XM_016730096.1"/>
</dbReference>
<proteinExistence type="inferred from homology"/>
<dbReference type="Gene3D" id="1.20.1250.20">
    <property type="entry name" value="MFS general substrate transporter like domains"/>
    <property type="match status" value="2"/>
</dbReference>
<evidence type="ECO:0000256" key="3">
    <source>
        <dbReference type="ARBA" id="ARBA00022448"/>
    </source>
</evidence>
<dbReference type="PANTHER" id="PTHR23515">
    <property type="entry name" value="HIGH-AFFINITY NITRATE TRANSPORTER 2.3"/>
    <property type="match status" value="1"/>
</dbReference>
<name>A0A0F2LYE2_SPOSC</name>
<organism evidence="10 11">
    <name type="scientific">Sporothrix schenckii 1099-18</name>
    <dbReference type="NCBI Taxonomy" id="1397361"/>
    <lineage>
        <taxon>Eukaryota</taxon>
        <taxon>Fungi</taxon>
        <taxon>Dikarya</taxon>
        <taxon>Ascomycota</taxon>
        <taxon>Pezizomycotina</taxon>
        <taxon>Sordariomycetes</taxon>
        <taxon>Sordariomycetidae</taxon>
        <taxon>Ophiostomatales</taxon>
        <taxon>Ophiostomataceae</taxon>
        <taxon>Sporothrix</taxon>
    </lineage>
</organism>
<dbReference type="GO" id="GO:0005886">
    <property type="term" value="C:plasma membrane"/>
    <property type="evidence" value="ECO:0007669"/>
    <property type="project" value="UniProtKB-SubCell"/>
</dbReference>
<dbReference type="VEuPathDB" id="FungiDB:SPSK_03256"/>
<evidence type="ECO:0000256" key="4">
    <source>
        <dbReference type="ARBA" id="ARBA00022692"/>
    </source>
</evidence>
<evidence type="ECO:0000256" key="5">
    <source>
        <dbReference type="ARBA" id="ARBA00022989"/>
    </source>
</evidence>
<feature type="compositionally biased region" description="Basic and acidic residues" evidence="9">
    <location>
        <begin position="197"/>
        <end position="224"/>
    </location>
</feature>
<dbReference type="InterPro" id="IPR011701">
    <property type="entry name" value="MFS"/>
</dbReference>
<dbReference type="SUPFAM" id="SSF103473">
    <property type="entry name" value="MFS general substrate transporter"/>
    <property type="match status" value="1"/>
</dbReference>
<feature type="transmembrane region" description="Helical" evidence="8">
    <location>
        <begin position="97"/>
        <end position="117"/>
    </location>
</feature>
<feature type="transmembrane region" description="Helical" evidence="8">
    <location>
        <begin position="34"/>
        <end position="54"/>
    </location>
</feature>
<feature type="region of interest" description="Disordered" evidence="9">
    <location>
        <begin position="197"/>
        <end position="232"/>
    </location>
</feature>
<dbReference type="GO" id="GO:0015113">
    <property type="term" value="F:nitrite transmembrane transporter activity"/>
    <property type="evidence" value="ECO:0007669"/>
    <property type="project" value="InterPro"/>
</dbReference>
<evidence type="ECO:0000313" key="11">
    <source>
        <dbReference type="Proteomes" id="UP000033710"/>
    </source>
</evidence>
<dbReference type="Proteomes" id="UP000033710">
    <property type="component" value="Unassembled WGS sequence"/>
</dbReference>
<accession>A0A0F2LYE2</accession>
<feature type="transmembrane region" description="Helical" evidence="8">
    <location>
        <begin position="61"/>
        <end position="85"/>
    </location>
</feature>
<feature type="transmembrane region" description="Helical" evidence="8">
    <location>
        <begin position="336"/>
        <end position="354"/>
    </location>
</feature>
<dbReference type="OrthoDB" id="434240at2759"/>
<feature type="transmembrane region" description="Helical" evidence="8">
    <location>
        <begin position="391"/>
        <end position="414"/>
    </location>
</feature>
<gene>
    <name evidence="10" type="ORF">SPSK_03256</name>
</gene>
<keyword evidence="7 8" id="KW-0472">Membrane</keyword>
<feature type="transmembrane region" description="Helical" evidence="8">
    <location>
        <begin position="129"/>
        <end position="152"/>
    </location>
</feature>
<dbReference type="InterPro" id="IPR036259">
    <property type="entry name" value="MFS_trans_sf"/>
</dbReference>
<comment type="subcellular location">
    <subcellularLocation>
        <location evidence="8">Cell membrane</location>
        <topology evidence="8">Multi-pass membrane protein</topology>
    </subcellularLocation>
    <subcellularLocation>
        <location evidence="1">Membrane</location>
        <topology evidence="1">Multi-pass membrane protein</topology>
    </subcellularLocation>
</comment>
<evidence type="ECO:0000256" key="1">
    <source>
        <dbReference type="ARBA" id="ARBA00004141"/>
    </source>
</evidence>
<evidence type="ECO:0000256" key="8">
    <source>
        <dbReference type="RuleBase" id="RU366033"/>
    </source>
</evidence>
<dbReference type="KEGG" id="ssck:SPSK_03256"/>
<comment type="caution">
    <text evidence="8">Lacks conserved residue(s) required for the propagation of feature annotation.</text>
</comment>
<keyword evidence="3 8" id="KW-0813">Transport</keyword>
<dbReference type="AlphaFoldDB" id="A0A0F2LYE2"/>
<comment type="caution">
    <text evidence="10">The sequence shown here is derived from an EMBL/GenBank/DDBJ whole genome shotgun (WGS) entry which is preliminary data.</text>
</comment>